<feature type="domain" description="Tandem CCCH zinc finger" evidence="4">
    <location>
        <begin position="455"/>
        <end position="507"/>
    </location>
</feature>
<keyword evidence="6" id="KW-1185">Reference proteome</keyword>
<feature type="domain" description="DUF7923" evidence="3">
    <location>
        <begin position="94"/>
        <end position="271"/>
    </location>
</feature>
<dbReference type="Pfam" id="PF25543">
    <property type="entry name" value="zf-CCCH_tandem"/>
    <property type="match status" value="1"/>
</dbReference>
<reference evidence="5 6" key="1">
    <citation type="submission" date="2024-01" db="EMBL/GenBank/DDBJ databases">
        <authorList>
            <person name="Allen C."/>
            <person name="Tagirdzhanova G."/>
        </authorList>
    </citation>
    <scope>NUCLEOTIDE SEQUENCE [LARGE SCALE GENOMIC DNA]</scope>
</reference>
<comment type="caution">
    <text evidence="5">The sequence shown here is derived from an EMBL/GenBank/DDBJ whole genome shotgun (WGS) entry which is preliminary data.</text>
</comment>
<sequence length="516" mass="56505">MAASLDSTLSIFRQRCAALNRYQDDHQLLLNDMMKHCEMLESTLQTQTDTLQHELFNCRLDLDDARNSRRNLQQQVQATEARIQQLIKENDAHQNRHPYAAVLIDGDGLLFREDFVNDGMEGGKRAAQALRDAVAGRCGNLPSKVEIVVKVCANLSGLATAMRNAGSISSENLFKQFTLGFTQAKASFDFIDVGFGKERADSKIREDARWHLNNVNCQMVLLGISHDSGYAPFLDELSNDRETRERLRILEGSPTVRELVTTGLEIVNFNDAVFRSDKMQVDRISSAAAAAAAAVANRMNGGGIGRKSPVHGNTTNGTTRSEETKEKPASPSSPAAKSPTTPAVTSYAAATNAAPPAAPPPAMKFPTATTKSLQAKAAAAASAAAALVEKNKPSWSPGDRGFDPPVTYNPIAIESVKKRRGPDKFCNVYVIAGSCPKDYCEYNHKLKITPDEKKALMFLMRQSPCTYGQDCTMEGCIYGHNCPSVREGQCMQPFCRFPSSLHPPKTKFKQPYFGDD</sequence>
<name>A0ABP0BTP4_9PEZI</name>
<evidence type="ECO:0000313" key="6">
    <source>
        <dbReference type="Proteomes" id="UP001642406"/>
    </source>
</evidence>
<dbReference type="EMBL" id="CAWUHC010000040">
    <property type="protein sequence ID" value="CAK7222765.1"/>
    <property type="molecule type" value="Genomic_DNA"/>
</dbReference>
<keyword evidence="1" id="KW-0175">Coiled coil</keyword>
<gene>
    <name evidence="5" type="ORF">SBRCBS47491_004972</name>
</gene>
<proteinExistence type="predicted"/>
<feature type="compositionally biased region" description="Low complexity" evidence="2">
    <location>
        <begin position="329"/>
        <end position="355"/>
    </location>
</feature>
<feature type="coiled-coil region" evidence="1">
    <location>
        <begin position="62"/>
        <end position="96"/>
    </location>
</feature>
<accession>A0ABP0BTP4</accession>
<dbReference type="PANTHER" id="PTHR37543">
    <property type="entry name" value="CCCH ZINC FINGER DNA BINDING PROTEIN (AFU_ORTHOLOGUE AFUA_5G12760)"/>
    <property type="match status" value="1"/>
</dbReference>
<evidence type="ECO:0000313" key="5">
    <source>
        <dbReference type="EMBL" id="CAK7222765.1"/>
    </source>
</evidence>
<dbReference type="Proteomes" id="UP001642406">
    <property type="component" value="Unassembled WGS sequence"/>
</dbReference>
<evidence type="ECO:0000259" key="3">
    <source>
        <dbReference type="Pfam" id="PF25540"/>
    </source>
</evidence>
<evidence type="ECO:0000259" key="4">
    <source>
        <dbReference type="Pfam" id="PF25543"/>
    </source>
</evidence>
<dbReference type="InterPro" id="IPR057683">
    <property type="entry name" value="DUF7923"/>
</dbReference>
<evidence type="ECO:0000256" key="2">
    <source>
        <dbReference type="SAM" id="MobiDB-lite"/>
    </source>
</evidence>
<evidence type="ECO:0008006" key="7">
    <source>
        <dbReference type="Google" id="ProtNLM"/>
    </source>
</evidence>
<organism evidence="5 6">
    <name type="scientific">Sporothrix bragantina</name>
    <dbReference type="NCBI Taxonomy" id="671064"/>
    <lineage>
        <taxon>Eukaryota</taxon>
        <taxon>Fungi</taxon>
        <taxon>Dikarya</taxon>
        <taxon>Ascomycota</taxon>
        <taxon>Pezizomycotina</taxon>
        <taxon>Sordariomycetes</taxon>
        <taxon>Sordariomycetidae</taxon>
        <taxon>Ophiostomatales</taxon>
        <taxon>Ophiostomataceae</taxon>
        <taxon>Sporothrix</taxon>
    </lineage>
</organism>
<dbReference type="InterPro" id="IPR057654">
    <property type="entry name" value="Znf-CCCH_tandem"/>
</dbReference>
<protein>
    <recommendedName>
        <fullName evidence="7">C3H1-type domain-containing protein</fullName>
    </recommendedName>
</protein>
<dbReference type="PANTHER" id="PTHR37543:SF1">
    <property type="entry name" value="CCCH ZINC FINGER DNA BINDING PROTEIN (AFU_ORTHOLOGUE AFUA_5G12760)"/>
    <property type="match status" value="1"/>
</dbReference>
<dbReference type="Pfam" id="PF25540">
    <property type="entry name" value="DUF7923"/>
    <property type="match status" value="1"/>
</dbReference>
<evidence type="ECO:0000256" key="1">
    <source>
        <dbReference type="SAM" id="Coils"/>
    </source>
</evidence>
<feature type="region of interest" description="Disordered" evidence="2">
    <location>
        <begin position="299"/>
        <end position="366"/>
    </location>
</feature>